<evidence type="ECO:0000256" key="3">
    <source>
        <dbReference type="HAMAP-Rule" id="MF_00649"/>
    </source>
</evidence>
<dbReference type="InterPro" id="IPR005584">
    <property type="entry name" value="DNA_gyrase_inhibitor_YacG"/>
</dbReference>
<dbReference type="Pfam" id="PF03884">
    <property type="entry name" value="YacG"/>
    <property type="match status" value="1"/>
</dbReference>
<comment type="function">
    <text evidence="3">Inhibits all the catalytic activities of DNA gyrase by preventing its interaction with DNA. Acts by binding directly to the C-terminal domain of GyrB, which probably disrupts DNA binding by the gyrase.</text>
</comment>
<comment type="similarity">
    <text evidence="3">Belongs to the DNA gyrase inhibitor YacG family.</text>
</comment>
<evidence type="ECO:0000313" key="5">
    <source>
        <dbReference type="EMBL" id="MBR0664347.1"/>
    </source>
</evidence>
<keyword evidence="1 3" id="KW-0479">Metal-binding</keyword>
<accession>A0ABS5EVM7</accession>
<dbReference type="PANTHER" id="PTHR36150:SF1">
    <property type="entry name" value="DNA GYRASE INHIBITOR YACG"/>
    <property type="match status" value="1"/>
</dbReference>
<dbReference type="HAMAP" id="MF_00649">
    <property type="entry name" value="DNA_gyrase_inhibitor_YacG"/>
    <property type="match status" value="1"/>
</dbReference>
<dbReference type="EMBL" id="JAAGBB010000007">
    <property type="protein sequence ID" value="MBR0664347.1"/>
    <property type="molecule type" value="Genomic_DNA"/>
</dbReference>
<gene>
    <name evidence="3 5" type="primary">yacG</name>
    <name evidence="5" type="ORF">GXW71_08260</name>
</gene>
<evidence type="ECO:0000256" key="4">
    <source>
        <dbReference type="SAM" id="MobiDB-lite"/>
    </source>
</evidence>
<evidence type="ECO:0000313" key="6">
    <source>
        <dbReference type="Proteomes" id="UP001196870"/>
    </source>
</evidence>
<dbReference type="InterPro" id="IPR013088">
    <property type="entry name" value="Znf_NHR/GATA"/>
</dbReference>
<reference evidence="6" key="1">
    <citation type="journal article" date="2021" name="Syst. Appl. Microbiol.">
        <title>Roseomonas hellenica sp. nov., isolated from roots of wild-growing Alkanna tinctoria.</title>
        <authorList>
            <person name="Rat A."/>
            <person name="Naranjo H.D."/>
            <person name="Lebbe L."/>
            <person name="Cnockaert M."/>
            <person name="Krigas N."/>
            <person name="Grigoriadou K."/>
            <person name="Maloupa E."/>
            <person name="Willems A."/>
        </authorList>
    </citation>
    <scope>NUCLEOTIDE SEQUENCE [LARGE SCALE GENOMIC DNA]</scope>
    <source>
        <strain evidence="6">LMG 31523</strain>
    </source>
</reference>
<sequence length="57" mass="6353">MANEPRPRCPICGKPPQPQTRPFCSPRCAQIDLGRWLSGDYAVPAEPARDEDEEGQD</sequence>
<dbReference type="PANTHER" id="PTHR36150">
    <property type="entry name" value="DNA GYRASE INHIBITOR YACG"/>
    <property type="match status" value="1"/>
</dbReference>
<feature type="region of interest" description="Disordered" evidence="4">
    <location>
        <begin position="1"/>
        <end position="20"/>
    </location>
</feature>
<comment type="caution">
    <text evidence="5">The sequence shown here is derived from an EMBL/GenBank/DDBJ whole genome shotgun (WGS) entry which is preliminary data.</text>
</comment>
<feature type="binding site" evidence="3">
    <location>
        <position position="24"/>
    </location>
    <ligand>
        <name>Zn(2+)</name>
        <dbReference type="ChEBI" id="CHEBI:29105"/>
    </ligand>
</feature>
<keyword evidence="2 3" id="KW-0862">Zinc</keyword>
<keyword evidence="6" id="KW-1185">Reference proteome</keyword>
<feature type="binding site" evidence="3">
    <location>
        <position position="12"/>
    </location>
    <ligand>
        <name>Zn(2+)</name>
        <dbReference type="ChEBI" id="CHEBI:29105"/>
    </ligand>
</feature>
<evidence type="ECO:0000256" key="1">
    <source>
        <dbReference type="ARBA" id="ARBA00022723"/>
    </source>
</evidence>
<dbReference type="SUPFAM" id="SSF57716">
    <property type="entry name" value="Glucocorticoid receptor-like (DNA-binding domain)"/>
    <property type="match status" value="1"/>
</dbReference>
<name>A0ABS5EVM7_9PROT</name>
<feature type="binding site" evidence="3">
    <location>
        <position position="9"/>
    </location>
    <ligand>
        <name>Zn(2+)</name>
        <dbReference type="ChEBI" id="CHEBI:29105"/>
    </ligand>
</feature>
<dbReference type="Proteomes" id="UP001196870">
    <property type="component" value="Unassembled WGS sequence"/>
</dbReference>
<comment type="subunit">
    <text evidence="3">Interacts with GyrB.</text>
</comment>
<organism evidence="5 6">
    <name type="scientific">Plastoroseomonas hellenica</name>
    <dbReference type="NCBI Taxonomy" id="2687306"/>
    <lineage>
        <taxon>Bacteria</taxon>
        <taxon>Pseudomonadati</taxon>
        <taxon>Pseudomonadota</taxon>
        <taxon>Alphaproteobacteria</taxon>
        <taxon>Acetobacterales</taxon>
        <taxon>Acetobacteraceae</taxon>
        <taxon>Plastoroseomonas</taxon>
    </lineage>
</organism>
<evidence type="ECO:0000256" key="2">
    <source>
        <dbReference type="ARBA" id="ARBA00022833"/>
    </source>
</evidence>
<protein>
    <recommendedName>
        <fullName evidence="3">DNA gyrase inhibitor YacG</fullName>
    </recommendedName>
</protein>
<dbReference type="RefSeq" id="WP_211851939.1">
    <property type="nucleotide sequence ID" value="NZ_JAAGBB010000007.1"/>
</dbReference>
<proteinExistence type="inferred from homology"/>
<feature type="binding site" evidence="3">
    <location>
        <position position="28"/>
    </location>
    <ligand>
        <name>Zn(2+)</name>
        <dbReference type="ChEBI" id="CHEBI:29105"/>
    </ligand>
</feature>
<comment type="cofactor">
    <cofactor evidence="3">
        <name>Zn(2+)</name>
        <dbReference type="ChEBI" id="CHEBI:29105"/>
    </cofactor>
    <text evidence="3">Binds 1 zinc ion.</text>
</comment>
<dbReference type="Gene3D" id="3.30.50.10">
    <property type="entry name" value="Erythroid Transcription Factor GATA-1, subunit A"/>
    <property type="match status" value="1"/>
</dbReference>